<feature type="region of interest" description="Disordered" evidence="2">
    <location>
        <begin position="45"/>
        <end position="123"/>
    </location>
</feature>
<proteinExistence type="predicted"/>
<dbReference type="EMBL" id="JABSTR010000007">
    <property type="protein sequence ID" value="KAH9375743.1"/>
    <property type="molecule type" value="Genomic_DNA"/>
</dbReference>
<feature type="domain" description="EF-hand" evidence="3">
    <location>
        <begin position="12"/>
        <end position="47"/>
    </location>
</feature>
<dbReference type="SUPFAM" id="SSF47473">
    <property type="entry name" value="EF-hand"/>
    <property type="match status" value="1"/>
</dbReference>
<dbReference type="SMART" id="SM00054">
    <property type="entry name" value="EFh"/>
    <property type="match status" value="1"/>
</dbReference>
<accession>A0A9J6GMI7</accession>
<dbReference type="OrthoDB" id="6516409at2759"/>
<evidence type="ECO:0000313" key="5">
    <source>
        <dbReference type="Proteomes" id="UP000821853"/>
    </source>
</evidence>
<dbReference type="Gene3D" id="1.10.238.10">
    <property type="entry name" value="EF-hand"/>
    <property type="match status" value="1"/>
</dbReference>
<organism evidence="4 5">
    <name type="scientific">Haemaphysalis longicornis</name>
    <name type="common">Bush tick</name>
    <dbReference type="NCBI Taxonomy" id="44386"/>
    <lineage>
        <taxon>Eukaryota</taxon>
        <taxon>Metazoa</taxon>
        <taxon>Ecdysozoa</taxon>
        <taxon>Arthropoda</taxon>
        <taxon>Chelicerata</taxon>
        <taxon>Arachnida</taxon>
        <taxon>Acari</taxon>
        <taxon>Parasitiformes</taxon>
        <taxon>Ixodida</taxon>
        <taxon>Ixodoidea</taxon>
        <taxon>Ixodidae</taxon>
        <taxon>Haemaphysalinae</taxon>
        <taxon>Haemaphysalis</taxon>
    </lineage>
</organism>
<evidence type="ECO:0000259" key="3">
    <source>
        <dbReference type="PROSITE" id="PS50222"/>
    </source>
</evidence>
<dbReference type="PROSITE" id="PS00018">
    <property type="entry name" value="EF_HAND_1"/>
    <property type="match status" value="1"/>
</dbReference>
<dbReference type="InterPro" id="IPR018247">
    <property type="entry name" value="EF_Hand_1_Ca_BS"/>
</dbReference>
<keyword evidence="5" id="KW-1185">Reference proteome</keyword>
<dbReference type="InterPro" id="IPR011992">
    <property type="entry name" value="EF-hand-dom_pair"/>
</dbReference>
<dbReference type="PROSITE" id="PS50222">
    <property type="entry name" value="EF_HAND_2"/>
    <property type="match status" value="1"/>
</dbReference>
<dbReference type="GO" id="GO:0005509">
    <property type="term" value="F:calcium ion binding"/>
    <property type="evidence" value="ECO:0007669"/>
    <property type="project" value="InterPro"/>
</dbReference>
<protein>
    <recommendedName>
        <fullName evidence="3">EF-hand domain-containing protein</fullName>
    </recommendedName>
</protein>
<reference evidence="4 5" key="1">
    <citation type="journal article" date="2020" name="Cell">
        <title>Large-Scale Comparative Analyses of Tick Genomes Elucidate Their Genetic Diversity and Vector Capacities.</title>
        <authorList>
            <consortium name="Tick Genome and Microbiome Consortium (TIGMIC)"/>
            <person name="Jia N."/>
            <person name="Wang J."/>
            <person name="Shi W."/>
            <person name="Du L."/>
            <person name="Sun Y."/>
            <person name="Zhan W."/>
            <person name="Jiang J.F."/>
            <person name="Wang Q."/>
            <person name="Zhang B."/>
            <person name="Ji P."/>
            <person name="Bell-Sakyi L."/>
            <person name="Cui X.M."/>
            <person name="Yuan T.T."/>
            <person name="Jiang B.G."/>
            <person name="Yang W.F."/>
            <person name="Lam T.T."/>
            <person name="Chang Q.C."/>
            <person name="Ding S.J."/>
            <person name="Wang X.J."/>
            <person name="Zhu J.G."/>
            <person name="Ruan X.D."/>
            <person name="Zhao L."/>
            <person name="Wei J.T."/>
            <person name="Ye R.Z."/>
            <person name="Que T.C."/>
            <person name="Du C.H."/>
            <person name="Zhou Y.H."/>
            <person name="Cheng J.X."/>
            <person name="Dai P.F."/>
            <person name="Guo W.B."/>
            <person name="Han X.H."/>
            <person name="Huang E.J."/>
            <person name="Li L.F."/>
            <person name="Wei W."/>
            <person name="Gao Y.C."/>
            <person name="Liu J.Z."/>
            <person name="Shao H.Z."/>
            <person name="Wang X."/>
            <person name="Wang C.C."/>
            <person name="Yang T.C."/>
            <person name="Huo Q.B."/>
            <person name="Li W."/>
            <person name="Chen H.Y."/>
            <person name="Chen S.E."/>
            <person name="Zhou L.G."/>
            <person name="Ni X.B."/>
            <person name="Tian J.H."/>
            <person name="Sheng Y."/>
            <person name="Liu T."/>
            <person name="Pan Y.S."/>
            <person name="Xia L.Y."/>
            <person name="Li J."/>
            <person name="Zhao F."/>
            <person name="Cao W.C."/>
        </authorList>
    </citation>
    <scope>NUCLEOTIDE SEQUENCE [LARGE SCALE GENOMIC DNA]</scope>
    <source>
        <strain evidence="4">HaeL-2018</strain>
    </source>
</reference>
<dbReference type="Proteomes" id="UP000821853">
    <property type="component" value="Chromosome 5"/>
</dbReference>
<evidence type="ECO:0000256" key="1">
    <source>
        <dbReference type="ARBA" id="ARBA00022837"/>
    </source>
</evidence>
<sequence>MINDDALTLCRAPSQMIGQLFHTLDSDQDGKISFQEFLQGMFQHGRAPGSRSVTPPPHLASPMPPVPPSPLPPTKPLKGSSEHTTGKSASSPGHHRHHPGYRRTRGGQKFKETATADDEMSDKPVSGAVVPIWESGIFSSIDPRQHWVSGGNVFFYPPFHPSYVHAYGHRECIPHDQDIN</sequence>
<comment type="caution">
    <text evidence="4">The sequence shown here is derived from an EMBL/GenBank/DDBJ whole genome shotgun (WGS) entry which is preliminary data.</text>
</comment>
<name>A0A9J6GMI7_HAELO</name>
<evidence type="ECO:0000256" key="2">
    <source>
        <dbReference type="SAM" id="MobiDB-lite"/>
    </source>
</evidence>
<dbReference type="VEuPathDB" id="VectorBase:HLOH_052132"/>
<gene>
    <name evidence="4" type="ORF">HPB48_007147</name>
</gene>
<evidence type="ECO:0000313" key="4">
    <source>
        <dbReference type="EMBL" id="KAH9375743.1"/>
    </source>
</evidence>
<dbReference type="Pfam" id="PF00036">
    <property type="entry name" value="EF-hand_1"/>
    <property type="match status" value="1"/>
</dbReference>
<feature type="compositionally biased region" description="Basic residues" evidence="2">
    <location>
        <begin position="93"/>
        <end position="108"/>
    </location>
</feature>
<keyword evidence="1" id="KW-0106">Calcium</keyword>
<dbReference type="InterPro" id="IPR002048">
    <property type="entry name" value="EF_hand_dom"/>
</dbReference>
<feature type="compositionally biased region" description="Pro residues" evidence="2">
    <location>
        <begin position="54"/>
        <end position="75"/>
    </location>
</feature>
<dbReference type="AlphaFoldDB" id="A0A9J6GMI7"/>